<protein>
    <recommendedName>
        <fullName evidence="1">3-keto-alpha-glucoside-1,2-lyase/3-keto-2-hydroxy-glucal hydratase domain-containing protein</fullName>
    </recommendedName>
</protein>
<dbReference type="EMBL" id="PCYM01000001">
    <property type="protein sequence ID" value="PIR47882.1"/>
    <property type="molecule type" value="Genomic_DNA"/>
</dbReference>
<dbReference type="Proteomes" id="UP000230084">
    <property type="component" value="Unassembled WGS sequence"/>
</dbReference>
<evidence type="ECO:0000259" key="1">
    <source>
        <dbReference type="Pfam" id="PF06439"/>
    </source>
</evidence>
<dbReference type="Gene3D" id="2.60.120.560">
    <property type="entry name" value="Exo-inulinase, domain 1"/>
    <property type="match status" value="1"/>
</dbReference>
<dbReference type="Pfam" id="PF06439">
    <property type="entry name" value="3keto-disac_hyd"/>
    <property type="match status" value="1"/>
</dbReference>
<name>A0A2H0RMW0_9BACT</name>
<dbReference type="AlphaFoldDB" id="A0A2H0RMW0"/>
<sequence length="276" mass="30209">MNRKQIVLSLFALGIGVVGLSPLLNRTELVHTADAAGASEKHIQQRLSTRLEKKLIRQTRRQTRKKVTATAPLAPTFVLDGVNLADMTQQVATSFFEVFNGYGVVEVNPSAQNVHLRPMAATMAGETHAGLVRTGEWMTGDYRIATTIKTSAQLRTGSAPNPWEVAWLPFGYNEDGTFKYLIFKPNGYGVELGEALGNNAQNFLWTSAVGAQNFPIQTAYDVVVEIRGSVITVLVNGSNVLTYTQNTRDRLDTNGYVGFYSEDADVSFTNISITSL</sequence>
<gene>
    <name evidence="2" type="ORF">COV06_00575</name>
</gene>
<proteinExistence type="predicted"/>
<evidence type="ECO:0000313" key="2">
    <source>
        <dbReference type="EMBL" id="PIR47882.1"/>
    </source>
</evidence>
<comment type="caution">
    <text evidence="2">The sequence shown here is derived from an EMBL/GenBank/DDBJ whole genome shotgun (WGS) entry which is preliminary data.</text>
</comment>
<evidence type="ECO:0000313" key="3">
    <source>
        <dbReference type="Proteomes" id="UP000230084"/>
    </source>
</evidence>
<reference evidence="2 3" key="1">
    <citation type="submission" date="2017-09" db="EMBL/GenBank/DDBJ databases">
        <title>Depth-based differentiation of microbial function through sediment-hosted aquifers and enrichment of novel symbionts in the deep terrestrial subsurface.</title>
        <authorList>
            <person name="Probst A.J."/>
            <person name="Ladd B."/>
            <person name="Jarett J.K."/>
            <person name="Geller-Mcgrath D.E."/>
            <person name="Sieber C.M."/>
            <person name="Emerson J.B."/>
            <person name="Anantharaman K."/>
            <person name="Thomas B.C."/>
            <person name="Malmstrom R."/>
            <person name="Stieglmeier M."/>
            <person name="Klingl A."/>
            <person name="Woyke T."/>
            <person name="Ryan C.M."/>
            <person name="Banfield J.F."/>
        </authorList>
    </citation>
    <scope>NUCLEOTIDE SEQUENCE [LARGE SCALE GENOMIC DNA]</scope>
    <source>
        <strain evidence="2">CG10_big_fil_rev_8_21_14_0_10_50_16</strain>
    </source>
</reference>
<accession>A0A2H0RMW0</accession>
<organism evidence="2 3">
    <name type="scientific">Candidatus Uhrbacteria bacterium CG10_big_fil_rev_8_21_14_0_10_50_16</name>
    <dbReference type="NCBI Taxonomy" id="1975039"/>
    <lineage>
        <taxon>Bacteria</taxon>
        <taxon>Candidatus Uhriibacteriota</taxon>
    </lineage>
</organism>
<dbReference type="GO" id="GO:0016787">
    <property type="term" value="F:hydrolase activity"/>
    <property type="evidence" value="ECO:0007669"/>
    <property type="project" value="InterPro"/>
</dbReference>
<dbReference type="InterPro" id="IPR010496">
    <property type="entry name" value="AL/BT2_dom"/>
</dbReference>
<feature type="domain" description="3-keto-alpha-glucoside-1,2-lyase/3-keto-2-hydroxy-glucal hydratase" evidence="1">
    <location>
        <begin position="208"/>
        <end position="274"/>
    </location>
</feature>